<reference evidence="2 3" key="1">
    <citation type="submission" date="2020-12" db="EMBL/GenBank/DDBJ databases">
        <title>Novel Thalassolituus-related marine hydrocarbonoclastic bacteria mediated algae-derived hydrocarbons mineralization in twilight zone of the northern South China Sea.</title>
        <authorList>
            <person name="Dong C."/>
        </authorList>
    </citation>
    <scope>NUCLEOTIDE SEQUENCE [LARGE SCALE GENOMIC DNA]</scope>
    <source>
        <strain evidence="2 3">IMCC1826</strain>
    </source>
</reference>
<keyword evidence="1" id="KW-0732">Signal</keyword>
<feature type="chain" id="PRO_5045719031" description="Lipocalin-like domain-containing protein" evidence="1">
    <location>
        <begin position="19"/>
        <end position="162"/>
    </location>
</feature>
<evidence type="ECO:0000256" key="1">
    <source>
        <dbReference type="SAM" id="SignalP"/>
    </source>
</evidence>
<accession>A0ABS7ZNZ2</accession>
<dbReference type="EMBL" id="JAEDAH010000039">
    <property type="protein sequence ID" value="MCA6063409.1"/>
    <property type="molecule type" value="Genomic_DNA"/>
</dbReference>
<evidence type="ECO:0000313" key="3">
    <source>
        <dbReference type="Proteomes" id="UP000714380"/>
    </source>
</evidence>
<organism evidence="2 3">
    <name type="scientific">Thalassolituus marinus</name>
    <dbReference type="NCBI Taxonomy" id="671053"/>
    <lineage>
        <taxon>Bacteria</taxon>
        <taxon>Pseudomonadati</taxon>
        <taxon>Pseudomonadota</taxon>
        <taxon>Gammaproteobacteria</taxon>
        <taxon>Oceanospirillales</taxon>
        <taxon>Oceanospirillaceae</taxon>
        <taxon>Thalassolituus</taxon>
    </lineage>
</organism>
<dbReference type="Proteomes" id="UP000714380">
    <property type="component" value="Unassembled WGS sequence"/>
</dbReference>
<evidence type="ECO:0000313" key="2">
    <source>
        <dbReference type="EMBL" id="MCA6063409.1"/>
    </source>
</evidence>
<evidence type="ECO:0008006" key="4">
    <source>
        <dbReference type="Google" id="ProtNLM"/>
    </source>
</evidence>
<sequence>MRRLLLLCLIFSSWNALGEGWNRNVLVGEWEAYSYQYMRSYERFVINDDFSGCWSVFNDHEQYLENCFTSKDVTFQDGYVVIDLGESAQFILSAWGNGGRLLGNLMLYKPSEKGRDLFNSMPVSYSKVSETNLVDFFNKAKVAFEAQALNKSTQQGPAAGTR</sequence>
<feature type="signal peptide" evidence="1">
    <location>
        <begin position="1"/>
        <end position="18"/>
    </location>
</feature>
<protein>
    <recommendedName>
        <fullName evidence="4">Lipocalin-like domain-containing protein</fullName>
    </recommendedName>
</protein>
<comment type="caution">
    <text evidence="2">The sequence shown here is derived from an EMBL/GenBank/DDBJ whole genome shotgun (WGS) entry which is preliminary data.</text>
</comment>
<dbReference type="RefSeq" id="WP_225673395.1">
    <property type="nucleotide sequence ID" value="NZ_JAEDAH010000039.1"/>
</dbReference>
<proteinExistence type="predicted"/>
<name>A0ABS7ZNZ2_9GAMM</name>
<gene>
    <name evidence="2" type="ORF">I9W95_07295</name>
</gene>
<keyword evidence="3" id="KW-1185">Reference proteome</keyword>